<evidence type="ECO:0000256" key="8">
    <source>
        <dbReference type="SAM" id="Phobius"/>
    </source>
</evidence>
<protein>
    <submittedName>
        <fullName evidence="9">Uncharacterized protein</fullName>
    </submittedName>
</protein>
<name>A0A814ZTZ9_9BILA</name>
<dbReference type="InterPro" id="IPR004813">
    <property type="entry name" value="OPT"/>
</dbReference>
<keyword evidence="5" id="KW-0653">Protein transport</keyword>
<dbReference type="NCBIfam" id="TIGR00728">
    <property type="entry name" value="OPT_sfam"/>
    <property type="match status" value="1"/>
</dbReference>
<keyword evidence="7 8" id="KW-0472">Membrane</keyword>
<dbReference type="Proteomes" id="UP000663881">
    <property type="component" value="Unassembled WGS sequence"/>
</dbReference>
<comment type="subcellular location">
    <subcellularLocation>
        <location evidence="1">Membrane</location>
        <topology evidence="1">Multi-pass membrane protein</topology>
    </subcellularLocation>
</comment>
<evidence type="ECO:0000256" key="6">
    <source>
        <dbReference type="ARBA" id="ARBA00022989"/>
    </source>
</evidence>
<feature type="transmembrane region" description="Helical" evidence="8">
    <location>
        <begin position="690"/>
        <end position="707"/>
    </location>
</feature>
<evidence type="ECO:0000256" key="4">
    <source>
        <dbReference type="ARBA" id="ARBA00022856"/>
    </source>
</evidence>
<feature type="transmembrane region" description="Helical" evidence="8">
    <location>
        <begin position="546"/>
        <end position="567"/>
    </location>
</feature>
<feature type="transmembrane region" description="Helical" evidence="8">
    <location>
        <begin position="191"/>
        <end position="211"/>
    </location>
</feature>
<evidence type="ECO:0000256" key="5">
    <source>
        <dbReference type="ARBA" id="ARBA00022927"/>
    </source>
</evidence>
<feature type="transmembrane region" description="Helical" evidence="8">
    <location>
        <begin position="579"/>
        <end position="598"/>
    </location>
</feature>
<feature type="transmembrane region" description="Helical" evidence="8">
    <location>
        <begin position="640"/>
        <end position="661"/>
    </location>
</feature>
<dbReference type="GO" id="GO:0035673">
    <property type="term" value="F:oligopeptide transmembrane transporter activity"/>
    <property type="evidence" value="ECO:0007669"/>
    <property type="project" value="InterPro"/>
</dbReference>
<dbReference type="EMBL" id="CAJNON010000410">
    <property type="protein sequence ID" value="CAF1248360.1"/>
    <property type="molecule type" value="Genomic_DNA"/>
</dbReference>
<evidence type="ECO:0000313" key="11">
    <source>
        <dbReference type="Proteomes" id="UP000663891"/>
    </source>
</evidence>
<feature type="transmembrane region" description="Helical" evidence="8">
    <location>
        <begin position="362"/>
        <end position="385"/>
    </location>
</feature>
<dbReference type="GO" id="GO:0016020">
    <property type="term" value="C:membrane"/>
    <property type="evidence" value="ECO:0007669"/>
    <property type="project" value="UniProtKB-SubCell"/>
</dbReference>
<keyword evidence="3 8" id="KW-0812">Transmembrane</keyword>
<proteinExistence type="predicted"/>
<dbReference type="AlphaFoldDB" id="A0A814ZTZ9"/>
<evidence type="ECO:0000256" key="1">
    <source>
        <dbReference type="ARBA" id="ARBA00004141"/>
    </source>
</evidence>
<comment type="caution">
    <text evidence="9">The sequence shown here is derived from an EMBL/GenBank/DDBJ whole genome shotgun (WGS) entry which is preliminary data.</text>
</comment>
<evidence type="ECO:0000313" key="9">
    <source>
        <dbReference type="EMBL" id="CAF1248360.1"/>
    </source>
</evidence>
<sequence length="775" mass="89018">MSISASIGKQDQVDCATTINVKAVRRRTINNDSINTDNINDFITANSQINNESNYQDKHVKSEHLTTFELNDLATTDNIDFKLTPVLIDVEQSSFEETLGVVPNTDDPNVLCLTFRSWTLGIICAAIPAVINTYLFLEGKTYIFFGDHFVLLIYPVGRFFAWILPTHTWFKNRRFAFSLNPGPFTIKEHTVIYSMIYMGAQSVPAVDLFIYRASLPENEAPSAPHYIIGLLLVISTQMIAFGLAGFLRRLLVWPSEMIWPWNFPFMVVIRTLNETESPLSTRWLGLTRRRFLVFVLTISFVYRWFPSFIFPMLTTFPWWCLIKPSSTRLSQVTGPNGLAMGLFPLDWLTIAPGQIFHLIPPWWAYVNMIIGFVLVAWFIIPILYYCNVANWASLPVTGLNTYPVIDHSDQLQRTITVAIVNYIFWGSCLALFLHTILFHSRDLWKYARTSLHNRQNDVHCTLIGKYKEAPGWVFGILFTVTLLTACLICHFTHFLPWYYVITATCIGTAFIVPIGLLQALSGIFIDPSYIVYFISGFIFHNQPMQLATFYILLYGMQFQALGILTNFKLAHHMKVSPQSMFITQITATIIGATMNFIIMQYEISNVCNVNTNVTCRTQWLGQATTFATSDLNKLYGLESVYPSLIWVMVAVAVLPLFIWIAHKFWPQIKWLRFIHIPIMFGYLPNLQSGASGYLSLPMWFLLGFIFYKVIRRWWFERYAFLLVMILSIGSYYADFFIYFIFTYRNATFPTWWGNQKNVCPLATASANGSFPTTSD</sequence>
<feature type="transmembrane region" description="Helical" evidence="8">
    <location>
        <begin position="497"/>
        <end position="516"/>
    </location>
</feature>
<feature type="transmembrane region" description="Helical" evidence="8">
    <location>
        <begin position="419"/>
        <end position="438"/>
    </location>
</feature>
<reference evidence="9" key="1">
    <citation type="submission" date="2021-02" db="EMBL/GenBank/DDBJ databases">
        <authorList>
            <person name="Nowell W R."/>
        </authorList>
    </citation>
    <scope>NUCLEOTIDE SEQUENCE</scope>
</reference>
<organism evidence="9 11">
    <name type="scientific">Adineta steineri</name>
    <dbReference type="NCBI Taxonomy" id="433720"/>
    <lineage>
        <taxon>Eukaryota</taxon>
        <taxon>Metazoa</taxon>
        <taxon>Spiralia</taxon>
        <taxon>Gnathifera</taxon>
        <taxon>Rotifera</taxon>
        <taxon>Eurotatoria</taxon>
        <taxon>Bdelloidea</taxon>
        <taxon>Adinetida</taxon>
        <taxon>Adinetidae</taxon>
        <taxon>Adineta</taxon>
    </lineage>
</organism>
<evidence type="ECO:0000256" key="3">
    <source>
        <dbReference type="ARBA" id="ARBA00022692"/>
    </source>
</evidence>
<feature type="transmembrane region" description="Helical" evidence="8">
    <location>
        <begin position="523"/>
        <end position="540"/>
    </location>
</feature>
<dbReference type="Proteomes" id="UP000663891">
    <property type="component" value="Unassembled WGS sequence"/>
</dbReference>
<keyword evidence="4" id="KW-0571">Peptide transport</keyword>
<dbReference type="GO" id="GO:0015031">
    <property type="term" value="P:protein transport"/>
    <property type="evidence" value="ECO:0007669"/>
    <property type="project" value="UniProtKB-KW"/>
</dbReference>
<dbReference type="PANTHER" id="PTHR22601">
    <property type="entry name" value="ISP4 LIKE PROTEIN"/>
    <property type="match status" value="1"/>
</dbReference>
<keyword evidence="2" id="KW-0813">Transport</keyword>
<feature type="transmembrane region" description="Helical" evidence="8">
    <location>
        <begin position="472"/>
        <end position="491"/>
    </location>
</feature>
<feature type="transmembrane region" description="Helical" evidence="8">
    <location>
        <begin position="118"/>
        <end position="137"/>
    </location>
</feature>
<feature type="transmembrane region" description="Helical" evidence="8">
    <location>
        <begin position="223"/>
        <end position="247"/>
    </location>
</feature>
<dbReference type="EMBL" id="CAJOAY010000782">
    <property type="protein sequence ID" value="CAF3733906.1"/>
    <property type="molecule type" value="Genomic_DNA"/>
</dbReference>
<gene>
    <name evidence="10" type="ORF">OKA104_LOCUS14669</name>
    <name evidence="9" type="ORF">VCS650_LOCUS28190</name>
</gene>
<dbReference type="OrthoDB" id="9986677at2759"/>
<evidence type="ECO:0000256" key="7">
    <source>
        <dbReference type="ARBA" id="ARBA00023136"/>
    </source>
</evidence>
<dbReference type="InterPro" id="IPR004648">
    <property type="entry name" value="Oligpept_transpt"/>
</dbReference>
<accession>A0A814ZTZ9</accession>
<evidence type="ECO:0000256" key="2">
    <source>
        <dbReference type="ARBA" id="ARBA00022448"/>
    </source>
</evidence>
<keyword evidence="6 8" id="KW-1133">Transmembrane helix</keyword>
<feature type="transmembrane region" description="Helical" evidence="8">
    <location>
        <begin position="291"/>
        <end position="313"/>
    </location>
</feature>
<feature type="transmembrane region" description="Helical" evidence="8">
    <location>
        <begin position="719"/>
        <end position="741"/>
    </location>
</feature>
<dbReference type="Pfam" id="PF03169">
    <property type="entry name" value="OPT"/>
    <property type="match status" value="1"/>
</dbReference>
<evidence type="ECO:0000313" key="10">
    <source>
        <dbReference type="EMBL" id="CAF3733906.1"/>
    </source>
</evidence>
<feature type="transmembrane region" description="Helical" evidence="8">
    <location>
        <begin position="149"/>
        <end position="170"/>
    </location>
</feature>